<reference evidence="1 2" key="1">
    <citation type="journal article" date="2019" name="Emerg. Microbes Infect.">
        <title>Comprehensive subspecies identification of 175 nontuberculous mycobacteria species based on 7547 genomic profiles.</title>
        <authorList>
            <person name="Matsumoto Y."/>
            <person name="Kinjo T."/>
            <person name="Motooka D."/>
            <person name="Nabeya D."/>
            <person name="Jung N."/>
            <person name="Uechi K."/>
            <person name="Horii T."/>
            <person name="Iida T."/>
            <person name="Fujita J."/>
            <person name="Nakamura S."/>
        </authorList>
    </citation>
    <scope>NUCLEOTIDE SEQUENCE [LARGE SCALE GENOMIC DNA]</scope>
    <source>
        <strain evidence="1 2">JCM 6367</strain>
    </source>
</reference>
<accession>A0A7I7U3N5</accession>
<dbReference type="EMBL" id="AP022598">
    <property type="protein sequence ID" value="BBY75932.1"/>
    <property type="molecule type" value="Genomic_DNA"/>
</dbReference>
<dbReference type="Proteomes" id="UP000466554">
    <property type="component" value="Chromosome"/>
</dbReference>
<protein>
    <submittedName>
        <fullName evidence="1">Uncharacterized protein</fullName>
    </submittedName>
</protein>
<name>A0A7I7U3N5_MYCPF</name>
<dbReference type="AlphaFoldDB" id="A0A7I7U3N5"/>
<gene>
    <name evidence="1" type="ORF">MPRF_28310</name>
</gene>
<proteinExistence type="predicted"/>
<evidence type="ECO:0000313" key="2">
    <source>
        <dbReference type="Proteomes" id="UP000466554"/>
    </source>
</evidence>
<organism evidence="1 2">
    <name type="scientific">Mycolicibacterium parafortuitum</name>
    <name type="common">Mycobacterium parafortuitum</name>
    <dbReference type="NCBI Taxonomy" id="39692"/>
    <lineage>
        <taxon>Bacteria</taxon>
        <taxon>Bacillati</taxon>
        <taxon>Actinomycetota</taxon>
        <taxon>Actinomycetes</taxon>
        <taxon>Mycobacteriales</taxon>
        <taxon>Mycobacteriaceae</taxon>
        <taxon>Mycolicibacterium</taxon>
    </lineage>
</organism>
<evidence type="ECO:0000313" key="1">
    <source>
        <dbReference type="EMBL" id="BBY75932.1"/>
    </source>
</evidence>
<sequence length="101" mass="10828">MGSSAQVPVGSAVVAVVMSVSFGNGPSTDGDGVIRGKRTVVRINSPTAGRRRRARAEVRILWRVDGQTRALAETRRGVCETFSICNHAQPLTRVCAEVRAH</sequence>